<dbReference type="InterPro" id="IPR002110">
    <property type="entry name" value="Ankyrin_rpt"/>
</dbReference>
<proteinExistence type="predicted"/>
<accession>S4VWL5</accession>
<dbReference type="EMBL" id="KC977571">
    <property type="protein sequence ID" value="AGO84763.1"/>
    <property type="molecule type" value="Genomic_DNA"/>
</dbReference>
<dbReference type="InterPro" id="IPR052050">
    <property type="entry name" value="SecEffector_AnkRepeat"/>
</dbReference>
<dbReference type="Pfam" id="PF13637">
    <property type="entry name" value="Ank_4"/>
    <property type="match status" value="1"/>
</dbReference>
<name>S4VWL5_9VIRU</name>
<dbReference type="GeneID" id="16606550"/>
<dbReference type="Proteomes" id="UP000204584">
    <property type="component" value="Segment"/>
</dbReference>
<evidence type="ECO:0000313" key="2">
    <source>
        <dbReference type="Proteomes" id="UP000204584"/>
    </source>
</evidence>
<dbReference type="RefSeq" id="YP_008437836.1">
    <property type="nucleotide sequence ID" value="NC_022098.1"/>
</dbReference>
<dbReference type="InterPro" id="IPR036047">
    <property type="entry name" value="F-box-like_dom_sf"/>
</dbReference>
<organism evidence="1 2">
    <name type="scientific">Pandoravirus salinus</name>
    <dbReference type="NCBI Taxonomy" id="1349410"/>
    <lineage>
        <taxon>Viruses</taxon>
        <taxon>Pandoravirus</taxon>
    </lineage>
</organism>
<sequence length="349" mass="39391">MDDQVEVLKTRCWADVMDVLCVGCRHGVKRKWADIMQTADDRRDRQGMDDATYEFTVVVTRKPRLTIKALPPEIIDLIFAHVSTAYGPAVDSVCRGWHRLWGGRHHFVNAKPEIEWALRGHHRLLKWARSRGWIHQGDGIATAAAKNGHLEIVRWCLKHKLVVDARTRAALARGGHLNMLQWLHAQKCPLDDKVCVAAAKGGHFAVLQWARIGVPVVQDARERRRRQARTSTCPQMALVRTRVGLFGWSHMGLLDVCRSGWSRPHRVAAVASGQGLPVGLLHHLRGGSIWSRRRGQVGSDKRVRVERDFVCTSGLQRRYQPVALDEGQWMPVGQSYTVLCGLGRAHPYP</sequence>
<dbReference type="KEGG" id="vg:16606550"/>
<dbReference type="Gene3D" id="1.25.40.20">
    <property type="entry name" value="Ankyrin repeat-containing domain"/>
    <property type="match status" value="1"/>
</dbReference>
<dbReference type="SUPFAM" id="SSF81383">
    <property type="entry name" value="F-box domain"/>
    <property type="match status" value="1"/>
</dbReference>
<dbReference type="PANTHER" id="PTHR46586">
    <property type="entry name" value="ANKYRIN REPEAT-CONTAINING PROTEIN"/>
    <property type="match status" value="1"/>
</dbReference>
<keyword evidence="2" id="KW-1185">Reference proteome</keyword>
<reference evidence="1 2" key="1">
    <citation type="journal article" date="2013" name="Science">
        <title>Pandoraviruses: amoeba viruses with genomes up to 2.5 Mb reaching that of parasitic eukaryotes.</title>
        <authorList>
            <person name="Philippe N."/>
            <person name="Legendre M."/>
            <person name="Doutre G."/>
            <person name="Coute Y."/>
            <person name="Poirot O."/>
            <person name="Lescot M."/>
            <person name="Arslan D."/>
            <person name="Seltzer V."/>
            <person name="Bertaux L."/>
            <person name="Bruley C."/>
            <person name="Garin J."/>
            <person name="Claverie J.M."/>
            <person name="Abergel C."/>
        </authorList>
    </citation>
    <scope>NUCLEOTIDE SEQUENCE [LARGE SCALE GENOMIC DNA]</scope>
</reference>
<gene>
    <name evidence="1" type="ORF">psal_cds_766</name>
</gene>
<dbReference type="InterPro" id="IPR036770">
    <property type="entry name" value="Ankyrin_rpt-contain_sf"/>
</dbReference>
<protein>
    <submittedName>
        <fullName evidence="1">Ankyrin repeat domain containing protein</fullName>
    </submittedName>
</protein>
<evidence type="ECO:0000313" key="1">
    <source>
        <dbReference type="EMBL" id="AGO84763.1"/>
    </source>
</evidence>
<dbReference type="PANTHER" id="PTHR46586:SF3">
    <property type="entry name" value="ANKYRIN REPEAT-CONTAINING PROTEIN"/>
    <property type="match status" value="1"/>
</dbReference>